<name>A0AAU8MK04_9CAUD</name>
<evidence type="ECO:0008006" key="3">
    <source>
        <dbReference type="Google" id="ProtNLM"/>
    </source>
</evidence>
<organism evidence="1">
    <name type="scientific">Geladintestivirus 1</name>
    <dbReference type="NCBI Taxonomy" id="3233133"/>
    <lineage>
        <taxon>Viruses</taxon>
        <taxon>Duplodnaviria</taxon>
        <taxon>Heunggongvirae</taxon>
        <taxon>Uroviricota</taxon>
        <taxon>Caudoviricetes</taxon>
        <taxon>Crassvirales</taxon>
    </lineage>
</organism>
<protein>
    <recommendedName>
        <fullName evidence="3">Uracil-DNA glycosylase</fullName>
    </recommendedName>
</protein>
<sequence>MLKNNCNNCALRLFNDKCYNISGNGAWINNAFIIISNIDNNAYKHKDIDFSKQIEIMNSIAISSTGGEKVTDVAYLTPLIKCREINYIADSNTINCCIKNLGIEFKTYNPKYILVTGSAVERFLNTSIHDNLNKIFVTKNNRYYFVNYSPFIKEYDTIKFELFKKYLIKFINVIKTNNMNEYEILRI</sequence>
<evidence type="ECO:0000313" key="1">
    <source>
        <dbReference type="EMBL" id="XCO00420.1"/>
    </source>
</evidence>
<reference evidence="1" key="1">
    <citation type="submission" date="2024-06" db="EMBL/GenBank/DDBJ databases">
        <title>Intestivirid acquisition increases across infancy in a wild primate population.</title>
        <authorList>
            <person name="Schneider-Creas I.A."/>
            <person name="Moya I.L."/>
            <person name="Chiou K.L."/>
            <person name="Baniel A."/>
            <person name="Azanaw Haile A."/>
            <person name="Kebede F."/>
            <person name="Abebe B."/>
            <person name="Snyder-Mackler N."/>
            <person name="Varsani A."/>
        </authorList>
    </citation>
    <scope>NUCLEOTIDE SEQUENCE</scope>
    <source>
        <strain evidence="2">Int_RNL_2017_0546_COW</strain>
        <strain evidence="1">Int_RNL_2018_0945_COW</strain>
    </source>
</reference>
<accession>A0AAU8MK04</accession>
<dbReference type="EMBL" id="PP965498">
    <property type="protein sequence ID" value="XCO00420.1"/>
    <property type="molecule type" value="Genomic_DNA"/>
</dbReference>
<proteinExistence type="predicted"/>
<evidence type="ECO:0000313" key="2">
    <source>
        <dbReference type="EMBL" id="XCO00517.1"/>
    </source>
</evidence>
<dbReference type="EMBL" id="PP965499">
    <property type="protein sequence ID" value="XCO00517.1"/>
    <property type="molecule type" value="Genomic_DNA"/>
</dbReference>